<comment type="catalytic activity">
    <reaction evidence="7">
        <text>diphosphate + H2O = 2 phosphate + H(+)</text>
        <dbReference type="Rhea" id="RHEA:24576"/>
        <dbReference type="ChEBI" id="CHEBI:15377"/>
        <dbReference type="ChEBI" id="CHEBI:15378"/>
        <dbReference type="ChEBI" id="CHEBI:33019"/>
        <dbReference type="ChEBI" id="CHEBI:43474"/>
        <dbReference type="EC" id="3.6.1.1"/>
    </reaction>
</comment>
<comment type="similarity">
    <text evidence="2">Belongs to the PPase family.</text>
</comment>
<evidence type="ECO:0000313" key="8">
    <source>
        <dbReference type="EMBL" id="KAF2577468.1"/>
    </source>
</evidence>
<evidence type="ECO:0000313" key="9">
    <source>
        <dbReference type="Proteomes" id="UP000712281"/>
    </source>
</evidence>
<sequence>MKTSLLLSKTLRRESSDIIRKYNINWNYGLLPQTWEDPSHANVEVEGAFGDNDPVDVVEIGETQRKIGELNPSLTYDEGQRGLEPLFSPRELDWKIVAISLDDPKAHLVNDVDKHFIGTPTAIGDCFRDYKRPDGKLANSLQNNDHNVTNNIFILQYNTIGED</sequence>
<dbReference type="GO" id="GO:0005737">
    <property type="term" value="C:cytoplasm"/>
    <property type="evidence" value="ECO:0007669"/>
    <property type="project" value="InterPro"/>
</dbReference>
<dbReference type="Gene3D" id="3.90.80.10">
    <property type="entry name" value="Inorganic pyrophosphatase"/>
    <property type="match status" value="1"/>
</dbReference>
<protein>
    <recommendedName>
        <fullName evidence="3">inorganic diphosphatase</fullName>
        <ecNumber evidence="3">3.6.1.1</ecNumber>
    </recommendedName>
</protein>
<dbReference type="Proteomes" id="UP000712281">
    <property type="component" value="Unassembled WGS sequence"/>
</dbReference>
<dbReference type="AlphaFoldDB" id="A0A8S9J5F4"/>
<keyword evidence="4" id="KW-0479">Metal-binding</keyword>
<name>A0A8S9J5F4_BRACR</name>
<comment type="caution">
    <text evidence="8">The sequence shown here is derived from an EMBL/GenBank/DDBJ whole genome shotgun (WGS) entry which is preliminary data.</text>
</comment>
<evidence type="ECO:0000256" key="6">
    <source>
        <dbReference type="ARBA" id="ARBA00022842"/>
    </source>
</evidence>
<dbReference type="GO" id="GO:0006796">
    <property type="term" value="P:phosphate-containing compound metabolic process"/>
    <property type="evidence" value="ECO:0007669"/>
    <property type="project" value="InterPro"/>
</dbReference>
<dbReference type="Pfam" id="PF00719">
    <property type="entry name" value="Pyrophosphatase"/>
    <property type="match status" value="1"/>
</dbReference>
<evidence type="ECO:0000256" key="7">
    <source>
        <dbReference type="ARBA" id="ARBA00047820"/>
    </source>
</evidence>
<evidence type="ECO:0000256" key="4">
    <source>
        <dbReference type="ARBA" id="ARBA00022723"/>
    </source>
</evidence>
<comment type="cofactor">
    <cofactor evidence="1">
        <name>Mg(2+)</name>
        <dbReference type="ChEBI" id="CHEBI:18420"/>
    </cofactor>
</comment>
<gene>
    <name evidence="8" type="ORF">F2Q68_00000298</name>
</gene>
<dbReference type="GO" id="GO:0004427">
    <property type="term" value="F:inorganic diphosphate phosphatase activity"/>
    <property type="evidence" value="ECO:0007669"/>
    <property type="project" value="UniProtKB-EC"/>
</dbReference>
<accession>A0A8S9J5F4</accession>
<dbReference type="EMBL" id="QGKW02001660">
    <property type="protein sequence ID" value="KAF2577468.1"/>
    <property type="molecule type" value="Genomic_DNA"/>
</dbReference>
<evidence type="ECO:0000256" key="5">
    <source>
        <dbReference type="ARBA" id="ARBA00022801"/>
    </source>
</evidence>
<dbReference type="InterPro" id="IPR036649">
    <property type="entry name" value="Pyrophosphatase_sf"/>
</dbReference>
<dbReference type="PROSITE" id="PS00387">
    <property type="entry name" value="PPASE"/>
    <property type="match status" value="1"/>
</dbReference>
<dbReference type="PANTHER" id="PTHR10286">
    <property type="entry name" value="INORGANIC PYROPHOSPHATASE"/>
    <property type="match status" value="1"/>
</dbReference>
<keyword evidence="6" id="KW-0460">Magnesium</keyword>
<evidence type="ECO:0000256" key="3">
    <source>
        <dbReference type="ARBA" id="ARBA00012146"/>
    </source>
</evidence>
<keyword evidence="5" id="KW-0378">Hydrolase</keyword>
<dbReference type="InterPro" id="IPR008162">
    <property type="entry name" value="Pyrophosphatase"/>
</dbReference>
<evidence type="ECO:0000256" key="2">
    <source>
        <dbReference type="ARBA" id="ARBA00006220"/>
    </source>
</evidence>
<proteinExistence type="inferred from homology"/>
<evidence type="ECO:0000256" key="1">
    <source>
        <dbReference type="ARBA" id="ARBA00001946"/>
    </source>
</evidence>
<reference evidence="8" key="1">
    <citation type="submission" date="2019-12" db="EMBL/GenBank/DDBJ databases">
        <title>Genome sequencing and annotation of Brassica cretica.</title>
        <authorList>
            <person name="Studholme D.J."/>
            <person name="Sarris P.F."/>
        </authorList>
    </citation>
    <scope>NUCLEOTIDE SEQUENCE</scope>
    <source>
        <strain evidence="8">PFS-001/15</strain>
        <tissue evidence="8">Leaf</tissue>
    </source>
</reference>
<dbReference type="EC" id="3.6.1.1" evidence="3"/>
<dbReference type="GO" id="GO:0000287">
    <property type="term" value="F:magnesium ion binding"/>
    <property type="evidence" value="ECO:0007669"/>
    <property type="project" value="InterPro"/>
</dbReference>
<organism evidence="8 9">
    <name type="scientific">Brassica cretica</name>
    <name type="common">Mustard</name>
    <dbReference type="NCBI Taxonomy" id="69181"/>
    <lineage>
        <taxon>Eukaryota</taxon>
        <taxon>Viridiplantae</taxon>
        <taxon>Streptophyta</taxon>
        <taxon>Embryophyta</taxon>
        <taxon>Tracheophyta</taxon>
        <taxon>Spermatophyta</taxon>
        <taxon>Magnoliopsida</taxon>
        <taxon>eudicotyledons</taxon>
        <taxon>Gunneridae</taxon>
        <taxon>Pentapetalae</taxon>
        <taxon>rosids</taxon>
        <taxon>malvids</taxon>
        <taxon>Brassicales</taxon>
        <taxon>Brassicaceae</taxon>
        <taxon>Brassiceae</taxon>
        <taxon>Brassica</taxon>
    </lineage>
</organism>
<dbReference type="SUPFAM" id="SSF50324">
    <property type="entry name" value="Inorganic pyrophosphatase"/>
    <property type="match status" value="1"/>
</dbReference>